<evidence type="ECO:0000256" key="4">
    <source>
        <dbReference type="SAM" id="Coils"/>
    </source>
</evidence>
<dbReference type="Gene3D" id="2.40.420.20">
    <property type="match status" value="1"/>
</dbReference>
<evidence type="ECO:0000259" key="5">
    <source>
        <dbReference type="Pfam" id="PF25917"/>
    </source>
</evidence>
<dbReference type="Gene3D" id="2.40.50.100">
    <property type="match status" value="1"/>
</dbReference>
<evidence type="ECO:0000259" key="6">
    <source>
        <dbReference type="Pfam" id="PF25967"/>
    </source>
</evidence>
<organism evidence="7 8">
    <name type="scientific">Pendulispora rubella</name>
    <dbReference type="NCBI Taxonomy" id="2741070"/>
    <lineage>
        <taxon>Bacteria</taxon>
        <taxon>Pseudomonadati</taxon>
        <taxon>Myxococcota</taxon>
        <taxon>Myxococcia</taxon>
        <taxon>Myxococcales</taxon>
        <taxon>Sorangiineae</taxon>
        <taxon>Pendulisporaceae</taxon>
        <taxon>Pendulispora</taxon>
    </lineage>
</organism>
<keyword evidence="3" id="KW-0813">Transport</keyword>
<evidence type="ECO:0000256" key="2">
    <source>
        <dbReference type="ARBA" id="ARBA00009477"/>
    </source>
</evidence>
<dbReference type="InterPro" id="IPR058627">
    <property type="entry name" value="MdtA-like_C"/>
</dbReference>
<dbReference type="PANTHER" id="PTHR30469">
    <property type="entry name" value="MULTIDRUG RESISTANCE PROTEIN MDTA"/>
    <property type="match status" value="1"/>
</dbReference>
<keyword evidence="8" id="KW-1185">Reference proteome</keyword>
<dbReference type="EMBL" id="CP089983">
    <property type="protein sequence ID" value="WXB07638.1"/>
    <property type="molecule type" value="Genomic_DNA"/>
</dbReference>
<protein>
    <submittedName>
        <fullName evidence="7">Efflux RND transporter periplasmic adaptor subunit</fullName>
    </submittedName>
</protein>
<evidence type="ECO:0000256" key="1">
    <source>
        <dbReference type="ARBA" id="ARBA00004196"/>
    </source>
</evidence>
<sequence length="407" mass="42864">MIEWKSVGLIGAMLAIAGCAKGDAAPQGGGVPVKVQTAVLADTDETSEFVAEVKSRNSVELRPQVEGHVSKILVQSGAAVTAGAQLLQIDPQKQQAAFTSANAASGSAEAELSRARSTLAALESTRDARRAALRLAQTEQKRSASLLGSNTISQQAFDQSQTALDQAKGDFDAAEQQVAAQKSAIASLESGRAQAQASAQVQRAELKYYNIAAPFNGTVGDIPVKIGDFVTPQTLLTTLDDPKMPLEAYISVPVEQQARLKLDLAVRLVDADSKLLSKGAISFIAPRVDSASQTVLVKARIDDASQLRTQQLLRARIVWKSTPQVSIPTTSLSRQSGLTFVYVLNDANPPTVAQRPVKLGSTTGNDVVVFDGVKPGERFVTAGIQKLRDGAPVTPEAPTAEKAADAK</sequence>
<keyword evidence="4" id="KW-0175">Coiled coil</keyword>
<gene>
    <name evidence="7" type="ORF">LVJ94_10390</name>
</gene>
<proteinExistence type="inferred from homology"/>
<evidence type="ECO:0000256" key="3">
    <source>
        <dbReference type="ARBA" id="ARBA00022448"/>
    </source>
</evidence>
<dbReference type="InterPro" id="IPR058625">
    <property type="entry name" value="MdtA-like_BSH"/>
</dbReference>
<dbReference type="Pfam" id="PF25917">
    <property type="entry name" value="BSH_RND"/>
    <property type="match status" value="1"/>
</dbReference>
<dbReference type="NCBIfam" id="TIGR01730">
    <property type="entry name" value="RND_mfp"/>
    <property type="match status" value="1"/>
</dbReference>
<accession>A0ABZ2L9T0</accession>
<comment type="subcellular location">
    <subcellularLocation>
        <location evidence="1">Cell envelope</location>
    </subcellularLocation>
</comment>
<dbReference type="Pfam" id="PF25967">
    <property type="entry name" value="RND-MFP_C"/>
    <property type="match status" value="1"/>
</dbReference>
<comment type="similarity">
    <text evidence="2">Belongs to the membrane fusion protein (MFP) (TC 8.A.1) family.</text>
</comment>
<dbReference type="SUPFAM" id="SSF111369">
    <property type="entry name" value="HlyD-like secretion proteins"/>
    <property type="match status" value="3"/>
</dbReference>
<dbReference type="PANTHER" id="PTHR30469:SF39">
    <property type="entry name" value="SLL0180 PROTEIN"/>
    <property type="match status" value="1"/>
</dbReference>
<dbReference type="RefSeq" id="WP_394837303.1">
    <property type="nucleotide sequence ID" value="NZ_CP089929.1"/>
</dbReference>
<name>A0ABZ2L9T0_9BACT</name>
<feature type="domain" description="Multidrug resistance protein MdtA-like barrel-sandwich hybrid" evidence="5">
    <location>
        <begin position="57"/>
        <end position="231"/>
    </location>
</feature>
<dbReference type="InterPro" id="IPR006143">
    <property type="entry name" value="RND_pump_MFP"/>
</dbReference>
<dbReference type="Gene3D" id="1.10.287.470">
    <property type="entry name" value="Helix hairpin bin"/>
    <property type="match status" value="1"/>
</dbReference>
<dbReference type="Gene3D" id="2.40.30.170">
    <property type="match status" value="1"/>
</dbReference>
<evidence type="ECO:0000313" key="8">
    <source>
        <dbReference type="Proteomes" id="UP001374803"/>
    </source>
</evidence>
<feature type="coiled-coil region" evidence="4">
    <location>
        <begin position="157"/>
        <end position="184"/>
    </location>
</feature>
<evidence type="ECO:0000313" key="7">
    <source>
        <dbReference type="EMBL" id="WXB07638.1"/>
    </source>
</evidence>
<dbReference type="PROSITE" id="PS51257">
    <property type="entry name" value="PROKAR_LIPOPROTEIN"/>
    <property type="match status" value="1"/>
</dbReference>
<reference evidence="7" key="1">
    <citation type="submission" date="2021-12" db="EMBL/GenBank/DDBJ databases">
        <title>Discovery of the Pendulisporaceae a myxobacterial family with distinct sporulation behavior and unique specialized metabolism.</title>
        <authorList>
            <person name="Garcia R."/>
            <person name="Popoff A."/>
            <person name="Bader C.D."/>
            <person name="Loehr J."/>
            <person name="Walesch S."/>
            <person name="Walt C."/>
            <person name="Boldt J."/>
            <person name="Bunk B."/>
            <person name="Haeckl F.J.F.P.J."/>
            <person name="Gunesch A.P."/>
            <person name="Birkelbach J."/>
            <person name="Nuebel U."/>
            <person name="Pietschmann T."/>
            <person name="Bach T."/>
            <person name="Mueller R."/>
        </authorList>
    </citation>
    <scope>NUCLEOTIDE SEQUENCE</scope>
    <source>
        <strain evidence="7">MSr11367</strain>
    </source>
</reference>
<feature type="domain" description="Multidrug resistance protein MdtA-like C-terminal permuted SH3" evidence="6">
    <location>
        <begin position="325"/>
        <end position="386"/>
    </location>
</feature>
<dbReference type="Proteomes" id="UP001374803">
    <property type="component" value="Chromosome"/>
</dbReference>